<evidence type="ECO:0000256" key="1">
    <source>
        <dbReference type="ARBA" id="ARBA00004123"/>
    </source>
</evidence>
<dbReference type="PANTHER" id="PTHR11447:SF16">
    <property type="entry name" value="P53 PROTEIN LONG FORM VARIANT 1"/>
    <property type="match status" value="1"/>
</dbReference>
<dbReference type="Proteomes" id="UP000075882">
    <property type="component" value="Unassembled WGS sequence"/>
</dbReference>
<dbReference type="InterPro" id="IPR011615">
    <property type="entry name" value="p53_DNA-bd"/>
</dbReference>
<dbReference type="InterPro" id="IPR002117">
    <property type="entry name" value="p53_tumour_suppressor"/>
</dbReference>
<dbReference type="AlphaFoldDB" id="A0A8W7PJP8"/>
<dbReference type="GO" id="GO:0046872">
    <property type="term" value="F:metal ion binding"/>
    <property type="evidence" value="ECO:0007669"/>
    <property type="project" value="UniProtKB-KW"/>
</dbReference>
<feature type="domain" description="p53 DNA-binding" evidence="13">
    <location>
        <begin position="125"/>
        <end position="306"/>
    </location>
</feature>
<dbReference type="GO" id="GO:0005634">
    <property type="term" value="C:nucleus"/>
    <property type="evidence" value="ECO:0007669"/>
    <property type="project" value="UniProtKB-SubCell"/>
</dbReference>
<keyword evidence="5 11" id="KW-0862">Zinc</keyword>
<dbReference type="GO" id="GO:0000978">
    <property type="term" value="F:RNA polymerase II cis-regulatory region sequence-specific DNA binding"/>
    <property type="evidence" value="ECO:0007669"/>
    <property type="project" value="TreeGrafter"/>
</dbReference>
<name>A0A8W7PJP8_ANOCL</name>
<sequence length="438" mass="48546">LGARYRYCLWEVALVFAEVHVFLHFSATMSYSPAPDDDAIIAEEDMFATGEGCSQISFLSSQLLEDHILGLDKTLNDSSATLALSQTSPGVDIALPSSLLQDGKGSLPSSLNPTGKYPSVDELCPADIHFTVIPSSTQGSGFIFSEQLQKLFLKTDSICSFDIACQLPTFLPPTGWYVRVMLVSLAPESQHESITRCHKHIAHDTGPEEIRKHVVRCKNEQHEYVGADNGPFFEDRYAVRVPLDDEVLCVKIMLQFVCQNTCFRLDQRRTGLVFTLENDQGNIWARRVVPVKICINYRRDMQNEQNSATNFLPTSCLTAGRSDAPGTSAVRRYKAGRPGKRLQRGGKLGPGGGSVNRADRTVPVRAARNIEPCTVNIEMPSLRMAKRVMDNAIGMVSAQILLEDDTETKNRLKVFLDSIRRQRDALAMSNSQCSVDLL</sequence>
<dbReference type="GO" id="GO:0006915">
    <property type="term" value="P:apoptotic process"/>
    <property type="evidence" value="ECO:0007669"/>
    <property type="project" value="UniProtKB-KW"/>
</dbReference>
<dbReference type="SUPFAM" id="SSF49417">
    <property type="entry name" value="p53-like transcription factors"/>
    <property type="match status" value="1"/>
</dbReference>
<feature type="region of interest" description="Disordered" evidence="12">
    <location>
        <begin position="335"/>
        <end position="354"/>
    </location>
</feature>
<dbReference type="GO" id="GO:0000981">
    <property type="term" value="F:DNA-binding transcription factor activity, RNA polymerase II-specific"/>
    <property type="evidence" value="ECO:0007669"/>
    <property type="project" value="TreeGrafter"/>
</dbReference>
<keyword evidence="9" id="KW-0804">Transcription</keyword>
<evidence type="ECO:0000256" key="12">
    <source>
        <dbReference type="SAM" id="MobiDB-lite"/>
    </source>
</evidence>
<feature type="binding site" evidence="11">
    <location>
        <position position="258"/>
    </location>
    <ligand>
        <name>Zn(2+)</name>
        <dbReference type="ChEBI" id="CHEBI:29105"/>
    </ligand>
</feature>
<dbReference type="Gene3D" id="2.60.40.720">
    <property type="match status" value="1"/>
</dbReference>
<evidence type="ECO:0000256" key="10">
    <source>
        <dbReference type="ARBA" id="ARBA00023242"/>
    </source>
</evidence>
<dbReference type="EnsemblMetazoa" id="ACOM032980-RA">
    <property type="protein sequence ID" value="ACOM032980-PA.1"/>
    <property type="gene ID" value="ACOM032980"/>
</dbReference>
<evidence type="ECO:0000259" key="13">
    <source>
        <dbReference type="Pfam" id="PF00870"/>
    </source>
</evidence>
<evidence type="ECO:0000256" key="7">
    <source>
        <dbReference type="ARBA" id="ARBA00023125"/>
    </source>
</evidence>
<evidence type="ECO:0000256" key="8">
    <source>
        <dbReference type="ARBA" id="ARBA00023159"/>
    </source>
</evidence>
<comment type="cofactor">
    <cofactor evidence="11">
        <name>Zn(2+)</name>
        <dbReference type="ChEBI" id="CHEBI:29105"/>
    </cofactor>
    <text evidence="11">Binds 1 zinc ion per subunit.</text>
</comment>
<keyword evidence="6" id="KW-0805">Transcription regulation</keyword>
<evidence type="ECO:0000256" key="3">
    <source>
        <dbReference type="ARBA" id="ARBA00022703"/>
    </source>
</evidence>
<proteinExistence type="inferred from homology"/>
<evidence type="ECO:0000256" key="9">
    <source>
        <dbReference type="ARBA" id="ARBA00023163"/>
    </source>
</evidence>
<evidence type="ECO:0000256" key="6">
    <source>
        <dbReference type="ARBA" id="ARBA00023015"/>
    </source>
</evidence>
<evidence type="ECO:0000256" key="11">
    <source>
        <dbReference type="PIRSR" id="PIRSR602117-1"/>
    </source>
</evidence>
<keyword evidence="10" id="KW-0539">Nucleus</keyword>
<feature type="binding site" evidence="11">
    <location>
        <position position="262"/>
    </location>
    <ligand>
        <name>Zn(2+)</name>
        <dbReference type="ChEBI" id="CHEBI:29105"/>
    </ligand>
</feature>
<feature type="binding site" evidence="11">
    <location>
        <position position="200"/>
    </location>
    <ligand>
        <name>Zn(2+)</name>
        <dbReference type="ChEBI" id="CHEBI:29105"/>
    </ligand>
</feature>
<feature type="binding site" evidence="11">
    <location>
        <position position="197"/>
    </location>
    <ligand>
        <name>Zn(2+)</name>
        <dbReference type="ChEBI" id="CHEBI:29105"/>
    </ligand>
</feature>
<keyword evidence="4 11" id="KW-0479">Metal-binding</keyword>
<feature type="compositionally biased region" description="Basic residues" evidence="12">
    <location>
        <begin position="335"/>
        <end position="344"/>
    </location>
</feature>
<protein>
    <recommendedName>
        <fullName evidence="13">p53 DNA-binding domain-containing protein</fullName>
    </recommendedName>
</protein>
<dbReference type="VEuPathDB" id="VectorBase:ACON2_030016"/>
<comment type="subcellular location">
    <subcellularLocation>
        <location evidence="1">Nucleus</location>
    </subcellularLocation>
</comment>
<keyword evidence="8" id="KW-0010">Activator</keyword>
<dbReference type="Pfam" id="PF00870">
    <property type="entry name" value="P53"/>
    <property type="match status" value="1"/>
</dbReference>
<evidence type="ECO:0000256" key="2">
    <source>
        <dbReference type="ARBA" id="ARBA00006167"/>
    </source>
</evidence>
<comment type="similarity">
    <text evidence="2">Belongs to the p53 family.</text>
</comment>
<dbReference type="InterPro" id="IPR008967">
    <property type="entry name" value="p53-like_TF_DNA-bd_sf"/>
</dbReference>
<dbReference type="CDD" id="cd08367">
    <property type="entry name" value="P53"/>
    <property type="match status" value="1"/>
</dbReference>
<evidence type="ECO:0000256" key="4">
    <source>
        <dbReference type="ARBA" id="ARBA00022723"/>
    </source>
</evidence>
<reference evidence="14" key="1">
    <citation type="submission" date="2022-08" db="UniProtKB">
        <authorList>
            <consortium name="EnsemblMetazoa"/>
        </authorList>
    </citation>
    <scope>IDENTIFICATION</scope>
</reference>
<dbReference type="PANTHER" id="PTHR11447">
    <property type="entry name" value="CELLULAR TUMOR ANTIGEN P53"/>
    <property type="match status" value="1"/>
</dbReference>
<organism evidence="14">
    <name type="scientific">Anopheles coluzzii</name>
    <name type="common">African malaria mosquito</name>
    <dbReference type="NCBI Taxonomy" id="1518534"/>
    <lineage>
        <taxon>Eukaryota</taxon>
        <taxon>Metazoa</taxon>
        <taxon>Ecdysozoa</taxon>
        <taxon>Arthropoda</taxon>
        <taxon>Hexapoda</taxon>
        <taxon>Insecta</taxon>
        <taxon>Pterygota</taxon>
        <taxon>Neoptera</taxon>
        <taxon>Endopterygota</taxon>
        <taxon>Diptera</taxon>
        <taxon>Nematocera</taxon>
        <taxon>Culicoidea</taxon>
        <taxon>Culicidae</taxon>
        <taxon>Anophelinae</taxon>
        <taxon>Anopheles</taxon>
    </lineage>
</organism>
<dbReference type="InterPro" id="IPR012346">
    <property type="entry name" value="p53/RUNT-type_TF_DNA-bd_sf"/>
</dbReference>
<keyword evidence="3" id="KW-0053">Apoptosis</keyword>
<accession>A0A8W7PJP8</accession>
<evidence type="ECO:0000313" key="14">
    <source>
        <dbReference type="EnsemblMetazoa" id="ACOM032980-PA.1"/>
    </source>
</evidence>
<evidence type="ECO:0000256" key="5">
    <source>
        <dbReference type="ARBA" id="ARBA00022833"/>
    </source>
</evidence>
<keyword evidence="7" id="KW-0238">DNA-binding</keyword>